<dbReference type="AlphaFoldDB" id="A0A2K3PDQ8"/>
<accession>A0A2K3PDQ8</accession>
<organism evidence="2 3">
    <name type="scientific">Trifolium pratense</name>
    <name type="common">Red clover</name>
    <dbReference type="NCBI Taxonomy" id="57577"/>
    <lineage>
        <taxon>Eukaryota</taxon>
        <taxon>Viridiplantae</taxon>
        <taxon>Streptophyta</taxon>
        <taxon>Embryophyta</taxon>
        <taxon>Tracheophyta</taxon>
        <taxon>Spermatophyta</taxon>
        <taxon>Magnoliopsida</taxon>
        <taxon>eudicotyledons</taxon>
        <taxon>Gunneridae</taxon>
        <taxon>Pentapetalae</taxon>
        <taxon>rosids</taxon>
        <taxon>fabids</taxon>
        <taxon>Fabales</taxon>
        <taxon>Fabaceae</taxon>
        <taxon>Papilionoideae</taxon>
        <taxon>50 kb inversion clade</taxon>
        <taxon>NPAAA clade</taxon>
        <taxon>Hologalegina</taxon>
        <taxon>IRL clade</taxon>
        <taxon>Trifolieae</taxon>
        <taxon>Trifolium</taxon>
    </lineage>
</organism>
<protein>
    <submittedName>
        <fullName evidence="2">Ribonuclease H</fullName>
    </submittedName>
</protein>
<dbReference type="Pfam" id="PF13966">
    <property type="entry name" value="zf-RVT"/>
    <property type="match status" value="1"/>
</dbReference>
<dbReference type="Proteomes" id="UP000236291">
    <property type="component" value="Unassembled WGS sequence"/>
</dbReference>
<reference evidence="2 3" key="2">
    <citation type="journal article" date="2017" name="Front. Plant Sci.">
        <title>Gene Classification and Mining of Molecular Markers Useful in Red Clover (Trifolium pratense) Breeding.</title>
        <authorList>
            <person name="Istvanek J."/>
            <person name="Dluhosova J."/>
            <person name="Dluhos P."/>
            <person name="Patkova L."/>
            <person name="Nedelnik J."/>
            <person name="Repkova J."/>
        </authorList>
    </citation>
    <scope>NUCLEOTIDE SEQUENCE [LARGE SCALE GENOMIC DNA]</scope>
    <source>
        <strain evidence="3">cv. Tatra</strain>
        <tissue evidence="2">Young leaves</tissue>
    </source>
</reference>
<dbReference type="EMBL" id="ASHM01006035">
    <property type="protein sequence ID" value="PNY13385.1"/>
    <property type="molecule type" value="Genomic_DNA"/>
</dbReference>
<evidence type="ECO:0000313" key="3">
    <source>
        <dbReference type="Proteomes" id="UP000236291"/>
    </source>
</evidence>
<gene>
    <name evidence="2" type="ORF">L195_g010038</name>
</gene>
<comment type="caution">
    <text evidence="2">The sequence shown here is derived from an EMBL/GenBank/DDBJ whole genome shotgun (WGS) entry which is preliminary data.</text>
</comment>
<evidence type="ECO:0000259" key="1">
    <source>
        <dbReference type="Pfam" id="PF13966"/>
    </source>
</evidence>
<feature type="domain" description="Reverse transcriptase zinc-binding" evidence="1">
    <location>
        <begin position="126"/>
        <end position="216"/>
    </location>
</feature>
<dbReference type="STRING" id="57577.A0A2K3PDQ8"/>
<dbReference type="InterPro" id="IPR026960">
    <property type="entry name" value="RVT-Znf"/>
</dbReference>
<reference evidence="2 3" key="1">
    <citation type="journal article" date="2014" name="Am. J. Bot.">
        <title>Genome assembly and annotation for red clover (Trifolium pratense; Fabaceae).</title>
        <authorList>
            <person name="Istvanek J."/>
            <person name="Jaros M."/>
            <person name="Krenek A."/>
            <person name="Repkova J."/>
        </authorList>
    </citation>
    <scope>NUCLEOTIDE SEQUENCE [LARGE SCALE GENOMIC DNA]</scope>
    <source>
        <strain evidence="3">cv. Tatra</strain>
        <tissue evidence="2">Young leaves</tissue>
    </source>
</reference>
<evidence type="ECO:0000313" key="2">
    <source>
        <dbReference type="EMBL" id="PNY13385.1"/>
    </source>
</evidence>
<proteinExistence type="predicted"/>
<sequence length="333" mass="39040">MGFRDFHAFNMAMVAKQGWRIVQNPDFLVAKVLKARWVVGDGSRVRVMEDPWLRGSVGRWISAPQREEVYGMYVNNLMEEGVRRWDRNKLEELFSSEEANKIMSMPLFESIQEDKVVLYGDKEGKYSVKAGYRLIMHDKWNNMERRGDLSWSVLWNIKAPPKTRHTLWRICRDCLPTHVRLLQRHVDCVPNCPMCNDGAEDDFHVFFTCPQVVDCWTAAGLYDVIYNRLSSFNNVAELLLNICNHEDENTAGRVAMLIWCIWQNRNDMIWNNHSNTALQVGQQAFHAWQQWFDAQKLHNRVVQQPAEQQSVRWLQPPVGWIKCNIDAGILPRY</sequence>
<name>A0A2K3PDQ8_TRIPR</name>